<dbReference type="RefSeq" id="WP_146997517.1">
    <property type="nucleotide sequence ID" value="NZ_AP019840.1"/>
</dbReference>
<protein>
    <recommendedName>
        <fullName evidence="1">IrrE N-terminal-like domain-containing protein</fullName>
    </recommendedName>
</protein>
<dbReference type="EMBL" id="AP019840">
    <property type="protein sequence ID" value="BBM53394.1"/>
    <property type="molecule type" value="Genomic_DNA"/>
</dbReference>
<proteinExistence type="predicted"/>
<dbReference type="PANTHER" id="PTHR43236:SF1">
    <property type="entry name" value="BLL7220 PROTEIN"/>
    <property type="match status" value="1"/>
</dbReference>
<reference evidence="2 3" key="1">
    <citation type="submission" date="2019-07" db="EMBL/GenBank/DDBJ databases">
        <title>Complete Genome Sequence of Leptotrichia trevisanii Strain JMUB3935.</title>
        <authorList>
            <person name="Watanabe S."/>
            <person name="Cui L."/>
        </authorList>
    </citation>
    <scope>NUCLEOTIDE SEQUENCE [LARGE SCALE GENOMIC DNA]</scope>
    <source>
        <strain evidence="2 3">JMUB3935</strain>
    </source>
</reference>
<organism evidence="2 3">
    <name type="scientific">Leptotrichia trevisanii</name>
    <dbReference type="NCBI Taxonomy" id="109328"/>
    <lineage>
        <taxon>Bacteria</taxon>
        <taxon>Fusobacteriati</taxon>
        <taxon>Fusobacteriota</taxon>
        <taxon>Fusobacteriia</taxon>
        <taxon>Fusobacteriales</taxon>
        <taxon>Leptotrichiaceae</taxon>
        <taxon>Leptotrichia</taxon>
    </lineage>
</organism>
<dbReference type="AlphaFoldDB" id="A0A510KP06"/>
<accession>A0A510KP06</accession>
<feature type="domain" description="IrrE N-terminal-like" evidence="1">
    <location>
        <begin position="27"/>
        <end position="111"/>
    </location>
</feature>
<gene>
    <name evidence="2" type="ORF">JMUB3935_2381</name>
</gene>
<evidence type="ECO:0000313" key="3">
    <source>
        <dbReference type="Proteomes" id="UP000321378"/>
    </source>
</evidence>
<dbReference type="Proteomes" id="UP000321378">
    <property type="component" value="Chromosome"/>
</dbReference>
<dbReference type="Gene3D" id="1.10.10.2910">
    <property type="match status" value="1"/>
</dbReference>
<dbReference type="InterPro" id="IPR052345">
    <property type="entry name" value="Rad_response_metalloprotease"/>
</dbReference>
<dbReference type="InterPro" id="IPR010359">
    <property type="entry name" value="IrrE_HExxH"/>
</dbReference>
<sequence length="141" mass="16987">MRKCRNMKLRVKNLIEKYNTSNPYVLCERLGIEIKYVYYKDVKGFFSRVLKRKYIVINEKLDEYSQLVVLCHELGHALYHGSKNKLLMKINFFNYSLELENEANEFAAELMKYQEEVSYEVARNCDLGLQVLEEMKRYIKY</sequence>
<evidence type="ECO:0000259" key="1">
    <source>
        <dbReference type="Pfam" id="PF06114"/>
    </source>
</evidence>
<evidence type="ECO:0000313" key="2">
    <source>
        <dbReference type="EMBL" id="BBM53394.1"/>
    </source>
</evidence>
<name>A0A510KP06_9FUSO</name>
<dbReference type="PANTHER" id="PTHR43236">
    <property type="entry name" value="ANTITOXIN HIGA1"/>
    <property type="match status" value="1"/>
</dbReference>
<dbReference type="Pfam" id="PF06114">
    <property type="entry name" value="Peptidase_M78"/>
    <property type="match status" value="1"/>
</dbReference>